<evidence type="ECO:0008006" key="3">
    <source>
        <dbReference type="Google" id="ProtNLM"/>
    </source>
</evidence>
<proteinExistence type="predicted"/>
<dbReference type="EMBL" id="MN740867">
    <property type="protein sequence ID" value="QHU15747.1"/>
    <property type="molecule type" value="Genomic_DNA"/>
</dbReference>
<keyword evidence="1" id="KW-0812">Transmembrane</keyword>
<evidence type="ECO:0000313" key="2">
    <source>
        <dbReference type="EMBL" id="QHU15747.1"/>
    </source>
</evidence>
<keyword evidence="1" id="KW-1133">Transmembrane helix</keyword>
<dbReference type="Gene3D" id="1.20.5.110">
    <property type="match status" value="1"/>
</dbReference>
<feature type="transmembrane region" description="Helical" evidence="1">
    <location>
        <begin position="66"/>
        <end position="85"/>
    </location>
</feature>
<dbReference type="SUPFAM" id="SSF58038">
    <property type="entry name" value="SNARE fusion complex"/>
    <property type="match status" value="1"/>
</dbReference>
<organism evidence="2">
    <name type="scientific">viral metagenome</name>
    <dbReference type="NCBI Taxonomy" id="1070528"/>
    <lineage>
        <taxon>unclassified sequences</taxon>
        <taxon>metagenomes</taxon>
        <taxon>organismal metagenomes</taxon>
    </lineage>
</organism>
<keyword evidence="1" id="KW-0472">Membrane</keyword>
<protein>
    <recommendedName>
        <fullName evidence="3">t-SNARE coiled-coil homology domain-containing protein</fullName>
    </recommendedName>
</protein>
<accession>A0A6C0KG39</accession>
<dbReference type="AlphaFoldDB" id="A0A6C0KG39"/>
<name>A0A6C0KG39_9ZZZZ</name>
<reference evidence="2" key="1">
    <citation type="journal article" date="2020" name="Nature">
        <title>Giant virus diversity and host interactions through global metagenomics.</title>
        <authorList>
            <person name="Schulz F."/>
            <person name="Roux S."/>
            <person name="Paez-Espino D."/>
            <person name="Jungbluth S."/>
            <person name="Walsh D.A."/>
            <person name="Denef V.J."/>
            <person name="McMahon K.D."/>
            <person name="Konstantinidis K.T."/>
            <person name="Eloe-Fadrosh E.A."/>
            <person name="Kyrpides N.C."/>
            <person name="Woyke T."/>
        </authorList>
    </citation>
    <scope>NUCLEOTIDE SEQUENCE</scope>
    <source>
        <strain evidence="2">GVMAG-S-3300010158-109</strain>
    </source>
</reference>
<evidence type="ECO:0000256" key="1">
    <source>
        <dbReference type="SAM" id="Phobius"/>
    </source>
</evidence>
<sequence length="88" mass="10161">MDEEKKEPYKNIEKDVMSLLESMKMLNNAVNQKQETIDTIEDFIESTKLDVEKGGEILDDTSQYTYAYTSYITGGISMAIAFFLFRNK</sequence>